<accession>A0A1H1T972</accession>
<dbReference type="RefSeq" id="WP_092542114.1">
    <property type="nucleotide sequence ID" value="NZ_BOMJ01000070.1"/>
</dbReference>
<dbReference type="Gene3D" id="3.40.710.10">
    <property type="entry name" value="DD-peptidase/beta-lactamase superfamily"/>
    <property type="match status" value="1"/>
</dbReference>
<dbReference type="InterPro" id="IPR012338">
    <property type="entry name" value="Beta-lactam/transpept-like"/>
</dbReference>
<dbReference type="EMBL" id="LT629758">
    <property type="protein sequence ID" value="SDS56149.1"/>
    <property type="molecule type" value="Genomic_DNA"/>
</dbReference>
<dbReference type="InterPro" id="IPR052907">
    <property type="entry name" value="Beta-lactamase/esterase"/>
</dbReference>
<dbReference type="AlphaFoldDB" id="A0A1H1T972"/>
<proteinExistence type="predicted"/>
<dbReference type="PANTHER" id="PTHR43319">
    <property type="entry name" value="BETA-LACTAMASE-RELATED"/>
    <property type="match status" value="1"/>
</dbReference>
<dbReference type="PANTHER" id="PTHR43319:SF3">
    <property type="entry name" value="BETA-LACTAMASE-RELATED DOMAIN-CONTAINING PROTEIN"/>
    <property type="match status" value="1"/>
</dbReference>
<gene>
    <name evidence="2" type="ORF">SAMN04489716_1059</name>
</gene>
<evidence type="ECO:0000313" key="2">
    <source>
        <dbReference type="EMBL" id="SDS56149.1"/>
    </source>
</evidence>
<protein>
    <submittedName>
        <fullName evidence="2">CubicO group peptidase, beta-lactamase class C family</fullName>
    </submittedName>
</protein>
<organism evidence="2 3">
    <name type="scientific">Actinoplanes derwentensis</name>
    <dbReference type="NCBI Taxonomy" id="113562"/>
    <lineage>
        <taxon>Bacteria</taxon>
        <taxon>Bacillati</taxon>
        <taxon>Actinomycetota</taxon>
        <taxon>Actinomycetes</taxon>
        <taxon>Micromonosporales</taxon>
        <taxon>Micromonosporaceae</taxon>
        <taxon>Actinoplanes</taxon>
    </lineage>
</organism>
<evidence type="ECO:0000313" key="3">
    <source>
        <dbReference type="Proteomes" id="UP000198688"/>
    </source>
</evidence>
<dbReference type="Proteomes" id="UP000198688">
    <property type="component" value="Chromosome I"/>
</dbReference>
<evidence type="ECO:0000259" key="1">
    <source>
        <dbReference type="Pfam" id="PF00144"/>
    </source>
</evidence>
<dbReference type="Pfam" id="PF00144">
    <property type="entry name" value="Beta-lactamase"/>
    <property type="match status" value="1"/>
</dbReference>
<keyword evidence="3" id="KW-1185">Reference proteome</keyword>
<name>A0A1H1T972_9ACTN</name>
<reference evidence="2 3" key="1">
    <citation type="submission" date="2016-10" db="EMBL/GenBank/DDBJ databases">
        <authorList>
            <person name="de Groot N.N."/>
        </authorList>
    </citation>
    <scope>NUCLEOTIDE SEQUENCE [LARGE SCALE GENOMIC DNA]</scope>
    <source>
        <strain evidence="2 3">DSM 43941</strain>
    </source>
</reference>
<dbReference type="InterPro" id="IPR001466">
    <property type="entry name" value="Beta-lactam-related"/>
</dbReference>
<dbReference type="STRING" id="113562.SAMN04489716_1059"/>
<dbReference type="SUPFAM" id="SSF56601">
    <property type="entry name" value="beta-lactamase/transpeptidase-like"/>
    <property type="match status" value="1"/>
</dbReference>
<dbReference type="OrthoDB" id="3422781at2"/>
<feature type="domain" description="Beta-lactamase-related" evidence="1">
    <location>
        <begin position="25"/>
        <end position="335"/>
    </location>
</feature>
<sequence>MTEVYGTVAPGFEAVRAEFTGPIAAESAQLAIYRHGELVVDLWTGEDTLTSVFSVSKGAAFLIAALLVQEGTLDLDAQCRSLPFPLTVRELLGHRSGLIGVEGLTIEQAADDQALARWLSGRKPFWEPGTATGYHALTIGALVDAELRAVTGRSVRQWFDERLREPYNLDLFLGLPQDQEARFRPVLPSTGPAFAAEPGSAAAATLGSFSLLDFGNSPTVRAGGQASAGGVGSARGVARMYAAAIGPVDGRPALLRPETIREFAAPYSLGVDLVIGEADHYALGFENPVTKFPWAGRHTLGHSGAAGSTGWGDYESGLAYGYVRRRFDGPDTTALAEAVNRSSQSGTTTGIS</sequence>